<evidence type="ECO:0000256" key="2">
    <source>
        <dbReference type="ARBA" id="ARBA00023125"/>
    </source>
</evidence>
<dbReference type="Gene3D" id="1.10.10.60">
    <property type="entry name" value="Homeodomain-like"/>
    <property type="match status" value="1"/>
</dbReference>
<evidence type="ECO:0000259" key="4">
    <source>
        <dbReference type="PROSITE" id="PS01124"/>
    </source>
</evidence>
<keyword evidence="2" id="KW-0238">DNA-binding</keyword>
<accession>A0ABU0LXB3</accession>
<dbReference type="Pfam" id="PF01965">
    <property type="entry name" value="DJ-1_PfpI"/>
    <property type="match status" value="1"/>
</dbReference>
<organism evidence="5 6">
    <name type="scientific">Ancylobacter amanitiformis</name>
    <dbReference type="NCBI Taxonomy" id="217069"/>
    <lineage>
        <taxon>Bacteria</taxon>
        <taxon>Pseudomonadati</taxon>
        <taxon>Pseudomonadota</taxon>
        <taxon>Alphaproteobacteria</taxon>
        <taxon>Hyphomicrobiales</taxon>
        <taxon>Xanthobacteraceae</taxon>
        <taxon>Ancylobacter</taxon>
    </lineage>
</organism>
<comment type="caution">
    <text evidence="5">The sequence shown here is derived from an EMBL/GenBank/DDBJ whole genome shotgun (WGS) entry which is preliminary data.</text>
</comment>
<dbReference type="Gene3D" id="3.40.50.880">
    <property type="match status" value="1"/>
</dbReference>
<keyword evidence="3" id="KW-0804">Transcription</keyword>
<dbReference type="Proteomes" id="UP001235094">
    <property type="component" value="Unassembled WGS sequence"/>
</dbReference>
<evidence type="ECO:0000313" key="5">
    <source>
        <dbReference type="EMBL" id="MDQ0513238.1"/>
    </source>
</evidence>
<keyword evidence="6" id="KW-1185">Reference proteome</keyword>
<gene>
    <name evidence="5" type="ORF">QOZ99_004156</name>
</gene>
<dbReference type="SUPFAM" id="SSF52317">
    <property type="entry name" value="Class I glutamine amidotransferase-like"/>
    <property type="match status" value="1"/>
</dbReference>
<sequence length="463" mass="51212">MQHAIDSVDPLQALAHGFPACQPSIAYPRADLDGVQAEYVHGGQLSSVRDAWLLKLRHGTSLAFWIYRFLSGFTDDGPPPDFRFRTFRWRFLMPVQQRGGRSAPGVEPLPAMALDAGEDASRRELGSDYVTWLDGLWSQRLSSVPDRRPELTIGILLWPGFPMMSLTGIVESLRHAGDFGDNSQPVHCRWFVVGDRGAAVAASCGLRVQADLPYVNPTDFDYLVAIGGLLPQLRAASSRHRDYLRIADSAGVPIIGVCTGVFVLAQEGLLAGRKVAVHPFHREDFHAAFPSLRISSRDDFLADGDRITVPGGVSILSLMTDLIRTHCGADRAAKVVHQLSLANQPATSEFDRARASNFRYSADPRIQQAVVIIESRMGQDATPDDIATRVGLSSRQFGRLFKEQIGMTPKRFILETRLRYARWLVENTQRSVTEIAYETGFSDCAHLATAFKAKFGKPPTHCR</sequence>
<name>A0ABU0LXB3_9HYPH</name>
<dbReference type="CDD" id="cd03136">
    <property type="entry name" value="GATase1_AraC_ArgR_like"/>
    <property type="match status" value="1"/>
</dbReference>
<dbReference type="InterPro" id="IPR052158">
    <property type="entry name" value="INH-QAR"/>
</dbReference>
<proteinExistence type="predicted"/>
<dbReference type="InterPro" id="IPR029062">
    <property type="entry name" value="Class_I_gatase-like"/>
</dbReference>
<dbReference type="InterPro" id="IPR009057">
    <property type="entry name" value="Homeodomain-like_sf"/>
</dbReference>
<reference evidence="5 6" key="1">
    <citation type="submission" date="2023-07" db="EMBL/GenBank/DDBJ databases">
        <title>Genomic Encyclopedia of Type Strains, Phase IV (KMG-IV): sequencing the most valuable type-strain genomes for metagenomic binning, comparative biology and taxonomic classification.</title>
        <authorList>
            <person name="Goeker M."/>
        </authorList>
    </citation>
    <scope>NUCLEOTIDE SEQUENCE [LARGE SCALE GENOMIC DNA]</scope>
    <source>
        <strain evidence="5 6">DSM 15561</strain>
    </source>
</reference>
<evidence type="ECO:0000256" key="3">
    <source>
        <dbReference type="ARBA" id="ARBA00023163"/>
    </source>
</evidence>
<dbReference type="InterPro" id="IPR018060">
    <property type="entry name" value="HTH_AraC"/>
</dbReference>
<dbReference type="SUPFAM" id="SSF46689">
    <property type="entry name" value="Homeodomain-like"/>
    <property type="match status" value="2"/>
</dbReference>
<protein>
    <submittedName>
        <fullName evidence="5">Transcriptional regulator GlxA family with amidase domain</fullName>
    </submittedName>
</protein>
<dbReference type="InterPro" id="IPR018062">
    <property type="entry name" value="HTH_AraC-typ_CS"/>
</dbReference>
<dbReference type="EMBL" id="JAUSVR010000024">
    <property type="protein sequence ID" value="MDQ0513238.1"/>
    <property type="molecule type" value="Genomic_DNA"/>
</dbReference>
<dbReference type="SMART" id="SM00342">
    <property type="entry name" value="HTH_ARAC"/>
    <property type="match status" value="1"/>
</dbReference>
<evidence type="ECO:0000256" key="1">
    <source>
        <dbReference type="ARBA" id="ARBA00023015"/>
    </source>
</evidence>
<feature type="domain" description="HTH araC/xylS-type" evidence="4">
    <location>
        <begin position="367"/>
        <end position="463"/>
    </location>
</feature>
<dbReference type="Pfam" id="PF12833">
    <property type="entry name" value="HTH_18"/>
    <property type="match status" value="1"/>
</dbReference>
<keyword evidence="1" id="KW-0805">Transcription regulation</keyword>
<dbReference type="PROSITE" id="PS00041">
    <property type="entry name" value="HTH_ARAC_FAMILY_1"/>
    <property type="match status" value="1"/>
</dbReference>
<evidence type="ECO:0000313" key="6">
    <source>
        <dbReference type="Proteomes" id="UP001235094"/>
    </source>
</evidence>
<dbReference type="PANTHER" id="PTHR43130:SF3">
    <property type="entry name" value="HTH-TYPE TRANSCRIPTIONAL REGULATOR RV1931C"/>
    <property type="match status" value="1"/>
</dbReference>
<dbReference type="PROSITE" id="PS01124">
    <property type="entry name" value="HTH_ARAC_FAMILY_2"/>
    <property type="match status" value="1"/>
</dbReference>
<dbReference type="PANTHER" id="PTHR43130">
    <property type="entry name" value="ARAC-FAMILY TRANSCRIPTIONAL REGULATOR"/>
    <property type="match status" value="1"/>
</dbReference>
<dbReference type="InterPro" id="IPR002818">
    <property type="entry name" value="DJ-1/PfpI"/>
</dbReference>